<gene>
    <name evidence="1" type="ORF">GCM10008018_56010</name>
</gene>
<organism evidence="1 2">
    <name type="scientific">Paenibacillus marchantiophytorum</name>
    <dbReference type="NCBI Taxonomy" id="1619310"/>
    <lineage>
        <taxon>Bacteria</taxon>
        <taxon>Bacillati</taxon>
        <taxon>Bacillota</taxon>
        <taxon>Bacilli</taxon>
        <taxon>Bacillales</taxon>
        <taxon>Paenibacillaceae</taxon>
        <taxon>Paenibacillus</taxon>
    </lineage>
</organism>
<dbReference type="EMBL" id="BMHE01000043">
    <property type="protein sequence ID" value="GGA02742.1"/>
    <property type="molecule type" value="Genomic_DNA"/>
</dbReference>
<accession>A0ABQ1F7R3</accession>
<keyword evidence="2" id="KW-1185">Reference proteome</keyword>
<name>A0ABQ1F7R3_9BACL</name>
<dbReference type="Proteomes" id="UP000615455">
    <property type="component" value="Unassembled WGS sequence"/>
</dbReference>
<evidence type="ECO:0000313" key="2">
    <source>
        <dbReference type="Proteomes" id="UP000615455"/>
    </source>
</evidence>
<reference evidence="2" key="1">
    <citation type="journal article" date="2019" name="Int. J. Syst. Evol. Microbiol.">
        <title>The Global Catalogue of Microorganisms (GCM) 10K type strain sequencing project: providing services to taxonomists for standard genome sequencing and annotation.</title>
        <authorList>
            <consortium name="The Broad Institute Genomics Platform"/>
            <consortium name="The Broad Institute Genome Sequencing Center for Infectious Disease"/>
            <person name="Wu L."/>
            <person name="Ma J."/>
        </authorList>
    </citation>
    <scope>NUCLEOTIDE SEQUENCE [LARGE SCALE GENOMIC DNA]</scope>
    <source>
        <strain evidence="2">CGMCC 1.15043</strain>
    </source>
</reference>
<comment type="caution">
    <text evidence="1">The sequence shown here is derived from an EMBL/GenBank/DDBJ whole genome shotgun (WGS) entry which is preliminary data.</text>
</comment>
<evidence type="ECO:0000313" key="1">
    <source>
        <dbReference type="EMBL" id="GGA02742.1"/>
    </source>
</evidence>
<protein>
    <submittedName>
        <fullName evidence="1">Uncharacterized protein</fullName>
    </submittedName>
</protein>
<proteinExistence type="predicted"/>
<sequence length="57" mass="6644">MSDRRVLKLIWKWLKAGFVKDDQFYETDLGNGCGTQSEDSGMEKLLRDGRLCRFISE</sequence>